<dbReference type="GO" id="GO:0008965">
    <property type="term" value="F:phosphoenolpyruvate-protein phosphotransferase activity"/>
    <property type="evidence" value="ECO:0007669"/>
    <property type="project" value="UniProtKB-EC"/>
</dbReference>
<dbReference type="PRINTS" id="PR00107">
    <property type="entry name" value="PHOSPHOCPHPR"/>
</dbReference>
<dbReference type="InterPro" id="IPR006318">
    <property type="entry name" value="PTS_EI-like"/>
</dbReference>
<dbReference type="PROSITE" id="PS00370">
    <property type="entry name" value="PEP_ENZYMES_PHOS_SITE"/>
    <property type="match status" value="1"/>
</dbReference>
<dbReference type="EMBL" id="JBHSOH010000039">
    <property type="protein sequence ID" value="MFC5850081.1"/>
    <property type="molecule type" value="Genomic_DNA"/>
</dbReference>
<dbReference type="PRINTS" id="PR01736">
    <property type="entry name" value="PHPHTRNFRASE"/>
</dbReference>
<dbReference type="Proteomes" id="UP001595979">
    <property type="component" value="Unassembled WGS sequence"/>
</dbReference>
<dbReference type="PROSITE" id="PS51350">
    <property type="entry name" value="PTS_HPR_DOM"/>
    <property type="match status" value="1"/>
</dbReference>
<keyword evidence="9" id="KW-0762">Sugar transport</keyword>
<dbReference type="Gene3D" id="3.30.1340.10">
    <property type="entry name" value="HPr-like"/>
    <property type="match status" value="1"/>
</dbReference>
<evidence type="ECO:0000256" key="7">
    <source>
        <dbReference type="ARBA" id="ARBA00022490"/>
    </source>
</evidence>
<dbReference type="InterPro" id="IPR015813">
    <property type="entry name" value="Pyrv/PenolPyrv_kinase-like_dom"/>
</dbReference>
<dbReference type="PANTHER" id="PTHR46244:SF6">
    <property type="entry name" value="PHOSPHOENOLPYRUVATE-PROTEIN PHOSPHOTRANSFERASE"/>
    <property type="match status" value="1"/>
</dbReference>
<evidence type="ECO:0000256" key="15">
    <source>
        <dbReference type="SAM" id="MobiDB-lite"/>
    </source>
</evidence>
<evidence type="ECO:0000256" key="4">
    <source>
        <dbReference type="ARBA" id="ARBA00007837"/>
    </source>
</evidence>
<dbReference type="CDD" id="cd00211">
    <property type="entry name" value="PTS_IIA_fru"/>
    <property type="match status" value="1"/>
</dbReference>
<keyword evidence="7" id="KW-0963">Cytoplasm</keyword>
<dbReference type="PROSITE" id="PS00372">
    <property type="entry name" value="PTS_EIIA_TYPE_2_HIS"/>
    <property type="match status" value="1"/>
</dbReference>
<evidence type="ECO:0000256" key="9">
    <source>
        <dbReference type="ARBA" id="ARBA00022597"/>
    </source>
</evidence>
<reference evidence="19" key="1">
    <citation type="journal article" date="2019" name="Int. J. Syst. Evol. Microbiol.">
        <title>The Global Catalogue of Microorganisms (GCM) 10K type strain sequencing project: providing services to taxonomists for standard genome sequencing and annotation.</title>
        <authorList>
            <consortium name="The Broad Institute Genomics Platform"/>
            <consortium name="The Broad Institute Genome Sequencing Center for Infectious Disease"/>
            <person name="Wu L."/>
            <person name="Ma J."/>
        </authorList>
    </citation>
    <scope>NUCLEOTIDE SEQUENCE [LARGE SCALE GENOMIC DNA]</scope>
    <source>
        <strain evidence="19">CGMCC 1.15053</strain>
    </source>
</reference>
<dbReference type="Pfam" id="PF02896">
    <property type="entry name" value="PEP-utilizers_C"/>
    <property type="match status" value="1"/>
</dbReference>
<evidence type="ECO:0000256" key="3">
    <source>
        <dbReference type="ARBA" id="ARBA00004496"/>
    </source>
</evidence>
<evidence type="ECO:0000256" key="5">
    <source>
        <dbReference type="ARBA" id="ARBA00012232"/>
    </source>
</evidence>
<dbReference type="InterPro" id="IPR008731">
    <property type="entry name" value="PTS_EIN"/>
</dbReference>
<evidence type="ECO:0000256" key="10">
    <source>
        <dbReference type="ARBA" id="ARBA00022679"/>
    </source>
</evidence>
<dbReference type="CDD" id="cd00367">
    <property type="entry name" value="PTS-HPr_like"/>
    <property type="match status" value="1"/>
</dbReference>
<keyword evidence="19" id="KW-1185">Reference proteome</keyword>
<dbReference type="InterPro" id="IPR002178">
    <property type="entry name" value="PTS_EIIA_type-2_dom"/>
</dbReference>
<evidence type="ECO:0000256" key="1">
    <source>
        <dbReference type="ARBA" id="ARBA00000683"/>
    </source>
</evidence>
<dbReference type="InterPro" id="IPR018274">
    <property type="entry name" value="PEP_util_AS"/>
</dbReference>
<dbReference type="Gene3D" id="3.40.930.10">
    <property type="entry name" value="Mannitol-specific EII, Chain A"/>
    <property type="match status" value="1"/>
</dbReference>
<dbReference type="NCBIfam" id="TIGR01417">
    <property type="entry name" value="PTS_I_fam"/>
    <property type="match status" value="1"/>
</dbReference>
<dbReference type="PROSITE" id="PS00369">
    <property type="entry name" value="PTS_HPR_HIS"/>
    <property type="match status" value="1"/>
</dbReference>
<dbReference type="Gene3D" id="1.10.274.10">
    <property type="entry name" value="PtsI, HPr-binding domain"/>
    <property type="match status" value="1"/>
</dbReference>
<gene>
    <name evidence="18" type="primary">ptsP</name>
    <name evidence="18" type="ORF">ACFPQ6_17400</name>
</gene>
<evidence type="ECO:0000259" key="17">
    <source>
        <dbReference type="PROSITE" id="PS51350"/>
    </source>
</evidence>
<dbReference type="InterPro" id="IPR016152">
    <property type="entry name" value="PTrfase/Anion_transptr"/>
</dbReference>
<evidence type="ECO:0000256" key="8">
    <source>
        <dbReference type="ARBA" id="ARBA00022553"/>
    </source>
</evidence>
<feature type="domain" description="PTS EIIA type-2" evidence="16">
    <location>
        <begin position="2"/>
        <end position="143"/>
    </location>
</feature>
<accession>A0ABW1DN43</accession>
<organism evidence="18 19">
    <name type="scientific">Deinococcus petrolearius</name>
    <dbReference type="NCBI Taxonomy" id="1751295"/>
    <lineage>
        <taxon>Bacteria</taxon>
        <taxon>Thermotogati</taxon>
        <taxon>Deinococcota</taxon>
        <taxon>Deinococci</taxon>
        <taxon>Deinococcales</taxon>
        <taxon>Deinococcaceae</taxon>
        <taxon>Deinococcus</taxon>
    </lineage>
</organism>
<dbReference type="InterPro" id="IPR040442">
    <property type="entry name" value="Pyrv_kinase-like_dom_sf"/>
</dbReference>
<dbReference type="InterPro" id="IPR008279">
    <property type="entry name" value="PEP-util_enz_mobile_dom"/>
</dbReference>
<proteinExistence type="inferred from homology"/>
<protein>
    <recommendedName>
        <fullName evidence="5">phosphoenolpyruvate--protein phosphotransferase</fullName>
        <ecNumber evidence="5">2.7.3.9</ecNumber>
    </recommendedName>
</protein>
<comment type="cofactor">
    <cofactor evidence="2">
        <name>Mg(2+)</name>
        <dbReference type="ChEBI" id="CHEBI:18420"/>
    </cofactor>
</comment>
<dbReference type="InterPro" id="IPR035895">
    <property type="entry name" value="HPr-like_sf"/>
</dbReference>
<dbReference type="InterPro" id="IPR023151">
    <property type="entry name" value="PEP_util_CS"/>
</dbReference>
<dbReference type="SUPFAM" id="SSF52009">
    <property type="entry name" value="Phosphohistidine domain"/>
    <property type="match status" value="1"/>
</dbReference>
<keyword evidence="6" id="KW-0813">Transport</keyword>
<evidence type="ECO:0000256" key="11">
    <source>
        <dbReference type="ARBA" id="ARBA00022683"/>
    </source>
</evidence>
<feature type="domain" description="HPr" evidence="17">
    <location>
        <begin position="182"/>
        <end position="267"/>
    </location>
</feature>
<dbReference type="Gene3D" id="3.20.20.60">
    <property type="entry name" value="Phosphoenolpyruvate-binding domains"/>
    <property type="match status" value="1"/>
</dbReference>
<dbReference type="EC" id="2.7.3.9" evidence="5"/>
<dbReference type="Gene3D" id="3.50.30.10">
    <property type="entry name" value="Phosphohistidine domain"/>
    <property type="match status" value="1"/>
</dbReference>
<dbReference type="SUPFAM" id="SSF47831">
    <property type="entry name" value="Enzyme I of the PEP:sugar phosphotransferase system HPr-binding (sub)domain"/>
    <property type="match status" value="1"/>
</dbReference>
<name>A0ABW1DN43_9DEIO</name>
<dbReference type="PANTHER" id="PTHR46244">
    <property type="entry name" value="PHOSPHOENOLPYRUVATE-PROTEIN PHOSPHOTRANSFERASE"/>
    <property type="match status" value="1"/>
</dbReference>
<dbReference type="SUPFAM" id="SSF55804">
    <property type="entry name" value="Phoshotransferase/anion transport protein"/>
    <property type="match status" value="1"/>
</dbReference>
<evidence type="ECO:0000256" key="6">
    <source>
        <dbReference type="ARBA" id="ARBA00022448"/>
    </source>
</evidence>
<comment type="subcellular location">
    <subcellularLocation>
        <location evidence="3">Cytoplasm</location>
    </subcellularLocation>
</comment>
<dbReference type="PROSITE" id="PS51094">
    <property type="entry name" value="PTS_EIIA_TYPE_2"/>
    <property type="match status" value="1"/>
</dbReference>
<evidence type="ECO:0000256" key="13">
    <source>
        <dbReference type="ARBA" id="ARBA00022777"/>
    </source>
</evidence>
<dbReference type="RefSeq" id="WP_380051767.1">
    <property type="nucleotide sequence ID" value="NZ_JBHSOH010000039.1"/>
</dbReference>
<keyword evidence="13" id="KW-0418">Kinase</keyword>
<evidence type="ECO:0000256" key="14">
    <source>
        <dbReference type="ARBA" id="ARBA00022842"/>
    </source>
</evidence>
<dbReference type="SUPFAM" id="SSF55594">
    <property type="entry name" value="HPr-like"/>
    <property type="match status" value="1"/>
</dbReference>
<dbReference type="InterPro" id="IPR000032">
    <property type="entry name" value="HPr-like"/>
</dbReference>
<evidence type="ECO:0000313" key="18">
    <source>
        <dbReference type="EMBL" id="MFC5850081.1"/>
    </source>
</evidence>
<keyword evidence="11" id="KW-0598">Phosphotransferase system</keyword>
<dbReference type="Pfam" id="PF00391">
    <property type="entry name" value="PEP-utilizers"/>
    <property type="match status" value="1"/>
</dbReference>
<dbReference type="InterPro" id="IPR050499">
    <property type="entry name" value="PEP-utilizing_PTS_enzyme"/>
</dbReference>
<dbReference type="Pfam" id="PF00359">
    <property type="entry name" value="PTS_EIIA_2"/>
    <property type="match status" value="1"/>
</dbReference>
<dbReference type="InterPro" id="IPR000121">
    <property type="entry name" value="PEP_util_C"/>
</dbReference>
<comment type="caution">
    <text evidence="18">The sequence shown here is derived from an EMBL/GenBank/DDBJ whole genome shotgun (WGS) entry which is preliminary data.</text>
</comment>
<dbReference type="PROSITE" id="PS00742">
    <property type="entry name" value="PEP_ENZYMES_2"/>
    <property type="match status" value="1"/>
</dbReference>
<evidence type="ECO:0000256" key="2">
    <source>
        <dbReference type="ARBA" id="ARBA00001946"/>
    </source>
</evidence>
<evidence type="ECO:0000259" key="16">
    <source>
        <dbReference type="PROSITE" id="PS51094"/>
    </source>
</evidence>
<dbReference type="InterPro" id="IPR001020">
    <property type="entry name" value="PTS_HPr_His_P_site"/>
</dbReference>
<keyword evidence="12" id="KW-0479">Metal-binding</keyword>
<feature type="region of interest" description="Disordered" evidence="15">
    <location>
        <begin position="264"/>
        <end position="285"/>
    </location>
</feature>
<evidence type="ECO:0000313" key="19">
    <source>
        <dbReference type="Proteomes" id="UP001595979"/>
    </source>
</evidence>
<evidence type="ECO:0000256" key="12">
    <source>
        <dbReference type="ARBA" id="ARBA00022723"/>
    </source>
</evidence>
<dbReference type="InterPro" id="IPR036637">
    <property type="entry name" value="Phosphohistidine_dom_sf"/>
</dbReference>
<comment type="catalytic activity">
    <reaction evidence="1">
        <text>L-histidyl-[protein] + phosphoenolpyruvate = N(pros)-phospho-L-histidyl-[protein] + pyruvate</text>
        <dbReference type="Rhea" id="RHEA:23880"/>
        <dbReference type="Rhea" id="RHEA-COMP:9745"/>
        <dbReference type="Rhea" id="RHEA-COMP:9746"/>
        <dbReference type="ChEBI" id="CHEBI:15361"/>
        <dbReference type="ChEBI" id="CHEBI:29979"/>
        <dbReference type="ChEBI" id="CHEBI:58702"/>
        <dbReference type="ChEBI" id="CHEBI:64837"/>
        <dbReference type="EC" id="2.7.3.9"/>
    </reaction>
</comment>
<dbReference type="Pfam" id="PF05524">
    <property type="entry name" value="PEP-utilisers_N"/>
    <property type="match status" value="1"/>
</dbReference>
<dbReference type="Pfam" id="PF00381">
    <property type="entry name" value="PTS-HPr"/>
    <property type="match status" value="1"/>
</dbReference>
<keyword evidence="14" id="KW-0460">Magnesium</keyword>
<keyword evidence="8" id="KW-0597">Phosphoprotein</keyword>
<dbReference type="SUPFAM" id="SSF51621">
    <property type="entry name" value="Phosphoenolpyruvate/pyruvate domain"/>
    <property type="match status" value="1"/>
</dbReference>
<dbReference type="InterPro" id="IPR036618">
    <property type="entry name" value="PtsI_HPr-bd_sf"/>
</dbReference>
<keyword evidence="10 18" id="KW-0808">Transferase</keyword>
<sequence length="851" mass="90173">MIQLPQQLVKIGAQARTKDEAIAQVAGLLAANGNVDPGYVEGMRARETQANTYLGNGIAIPHGTPESRHLIRQTGIAVVQLPGGVQWGDEDEPVHLVIGIAAASDEHLQILRRLTRVLGDEALVEKLWVTTDPADIQEALTGERPAASAPLGEARQPEQAQQLQTGSAAAAVRRETAPGELPFAAQVTLPNPQGMHARPATMLAGIVKKSGARVRLSKGEGKGADATKLMEMLSLGLTQGTLVTVSSDNEATLKAVTDAIRTGLGDDLSAPSAAAQTKPQRREPDWVPAQVGATVEGVPAADGLVVGYTRQHAPRALEVKDTPGGDPVAEAERLDTALKAAHTELLNLIDDVQARFGADKAAIFRAHQELLADEGTVQDAVARILDGHGAAWAYQQATGERVLQLQKLDDPTLAARAVDLSDVQRRVLRWLLGLGEDRVETGGPVILLAPDLTPSDTARLGPDSLLGFVTAQGGPTSHTAIIARGLGLPAVVAAGAGLLDIPDGTHAILDGAAGRLYLNPSAADVTGAQERQGVLAREREAARAARHEPGATSDGQRVEVAANINRAADAEGALDAGAEGVGLMRTEFLFLERDSVPTEDEQEQEYRAMAAAMEGRPLIIRTLDIGGDKEVPYLGLAREDNSFLGIRGIRLCFERPDLFLPQLRAVARVANDHPNVHLMFPMIATLEDFRRAQAMFDEVRRELDTPRIPLGVMIEVPSAALIADELAQEVDFFSVGTNDLTQYTLAMDRLHPQLARQTDAMHPAVLKLIKLTVDAAERHGKWVGVCGGAAGDDVGALVLAGLGVKELSVSTPQVATVKAALRRRSAEDLRRLAAEALAQPNAEAVRALVKG</sequence>
<comment type="similarity">
    <text evidence="4">Belongs to the PEP-utilizing enzyme family.</text>
</comment>